<reference evidence="5 6" key="1">
    <citation type="submission" date="2019-01" db="EMBL/GenBank/DDBJ databases">
        <title>Genomes sequencing and comparative genomics of infectious freshwater microsporidia, Cucumispora dikerogammari and Thelohania contejeani.</title>
        <authorList>
            <person name="Cormier A."/>
            <person name="Giraud I."/>
            <person name="Wattier R."/>
            <person name="Teixeira M."/>
            <person name="Grandjean F."/>
            <person name="Rigaud T."/>
            <person name="Cordaux R."/>
        </authorList>
    </citation>
    <scope>NUCLEOTIDE SEQUENCE [LARGE SCALE GENOMIC DNA]</scope>
    <source>
        <strain evidence="5">T1</strain>
        <tissue evidence="5">Spores</tissue>
    </source>
</reference>
<accession>A0ABQ7HWK5</accession>
<dbReference type="Gene3D" id="3.30.1360.10">
    <property type="entry name" value="RNA polymerase, RBP11-like subunit"/>
    <property type="match status" value="1"/>
</dbReference>
<dbReference type="SMART" id="SM00662">
    <property type="entry name" value="RPOLD"/>
    <property type="match status" value="1"/>
</dbReference>
<dbReference type="PANTHER" id="PTHR11800">
    <property type="entry name" value="DNA-DIRECTED RNA POLYMERASE"/>
    <property type="match status" value="1"/>
</dbReference>
<dbReference type="CDD" id="cd07032">
    <property type="entry name" value="RNAP_I_II_AC40"/>
    <property type="match status" value="1"/>
</dbReference>
<keyword evidence="2" id="KW-0804">Transcription</keyword>
<keyword evidence="1 5" id="KW-0240">DNA-directed RNA polymerase</keyword>
<dbReference type="PANTHER" id="PTHR11800:SF13">
    <property type="entry name" value="DNA-DIRECTED RNA POLYMERASES I AND III SUBUNIT RPAC1"/>
    <property type="match status" value="1"/>
</dbReference>
<name>A0ABQ7HWK5_9MICR</name>
<protein>
    <submittedName>
        <fullName evidence="5">DNA-directed RNA polymerases I and III subunit RPAC1</fullName>
    </submittedName>
</protein>
<dbReference type="Gene3D" id="2.170.120.12">
    <property type="entry name" value="DNA-directed RNA polymerase, insert domain"/>
    <property type="match status" value="1"/>
</dbReference>
<dbReference type="InterPro" id="IPR036603">
    <property type="entry name" value="RBP11-like"/>
</dbReference>
<evidence type="ECO:0000256" key="3">
    <source>
        <dbReference type="ARBA" id="ARBA00025804"/>
    </source>
</evidence>
<comment type="caution">
    <text evidence="5">The sequence shown here is derived from an EMBL/GenBank/DDBJ whole genome shotgun (WGS) entry which is preliminary data.</text>
</comment>
<evidence type="ECO:0000313" key="5">
    <source>
        <dbReference type="EMBL" id="KAF7682519.1"/>
    </source>
</evidence>
<keyword evidence="6" id="KW-1185">Reference proteome</keyword>
<evidence type="ECO:0000313" key="6">
    <source>
        <dbReference type="Proteomes" id="UP001516464"/>
    </source>
</evidence>
<dbReference type="Proteomes" id="UP001516464">
    <property type="component" value="Unassembled WGS sequence"/>
</dbReference>
<evidence type="ECO:0000259" key="4">
    <source>
        <dbReference type="SMART" id="SM00662"/>
    </source>
</evidence>
<comment type="similarity">
    <text evidence="3">Belongs to the archaeal Rpo3/eukaryotic RPB3 RNA polymerase subunit family.</text>
</comment>
<dbReference type="InterPro" id="IPR050518">
    <property type="entry name" value="Rpo3/RPB3_RNA_Pol_subunit"/>
</dbReference>
<dbReference type="EMBL" id="SBIQ01000237">
    <property type="protein sequence ID" value="KAF7682519.1"/>
    <property type="molecule type" value="Genomic_DNA"/>
</dbReference>
<dbReference type="GO" id="GO:0000428">
    <property type="term" value="C:DNA-directed RNA polymerase complex"/>
    <property type="evidence" value="ECO:0007669"/>
    <property type="project" value="UniProtKB-KW"/>
</dbReference>
<dbReference type="Pfam" id="PF01193">
    <property type="entry name" value="RNA_pol_L"/>
    <property type="match status" value="1"/>
</dbReference>
<dbReference type="InterPro" id="IPR011262">
    <property type="entry name" value="DNA-dir_RNA_pol_insert"/>
</dbReference>
<dbReference type="InterPro" id="IPR036643">
    <property type="entry name" value="RNApol_insert_sf"/>
</dbReference>
<dbReference type="InterPro" id="IPR022842">
    <property type="entry name" value="RNAP_Rpo3/Rpb3/RPAC1"/>
</dbReference>
<dbReference type="SUPFAM" id="SSF55257">
    <property type="entry name" value="RBP11-like subunits of RNA polymerase"/>
    <property type="match status" value="1"/>
</dbReference>
<organism evidence="5 6">
    <name type="scientific">Astathelohania contejeani</name>
    <dbReference type="NCBI Taxonomy" id="164912"/>
    <lineage>
        <taxon>Eukaryota</taxon>
        <taxon>Fungi</taxon>
        <taxon>Fungi incertae sedis</taxon>
        <taxon>Microsporidia</taxon>
        <taxon>Astathelohaniidae</taxon>
        <taxon>Astathelohania</taxon>
    </lineage>
</organism>
<proteinExistence type="inferred from homology"/>
<sequence>MMNLQRENIIEANQPTTPTLDELISNIKIEIKEHTAKNLEFDLINADCALANSLRRILISEIPTMAIERVNVKNNTGVLPDETIAHRLGLIPVITDPDQFQFLSDELDETNTIKFVLKVKNNSGKIMMVSSDIIKWIPIGEQASRIQAPSLMPGITVTKLAPGQELDMEMYCTKNVGTVHAKWSPVCTATYRTFPVIDIVEEIVDEEADKLVGCFAPGVIGIRKEKGRRIAYVSNSRLDRTNREVLRHSEFDEKVILRKKYNHFIFNIETVFLDPLVVLKKGIFILIKKCESLRNELIK</sequence>
<dbReference type="HAMAP" id="MF_00320">
    <property type="entry name" value="RNApol_arch_Rpo3"/>
    <property type="match status" value="1"/>
</dbReference>
<gene>
    <name evidence="5" type="primary">Polr1c</name>
    <name evidence="5" type="ORF">TCON_2257</name>
</gene>
<evidence type="ECO:0000256" key="1">
    <source>
        <dbReference type="ARBA" id="ARBA00022478"/>
    </source>
</evidence>
<dbReference type="InterPro" id="IPR011263">
    <property type="entry name" value="DNA-dir_RNA_pol_RpoA/D/Rpb3"/>
</dbReference>
<feature type="domain" description="DNA-directed RNA polymerase RpoA/D/Rpb3-type" evidence="4">
    <location>
        <begin position="38"/>
        <end position="296"/>
    </location>
</feature>
<evidence type="ECO:0000256" key="2">
    <source>
        <dbReference type="ARBA" id="ARBA00023163"/>
    </source>
</evidence>
<dbReference type="InterPro" id="IPR033901">
    <property type="entry name" value="RNAPI/III_AC40"/>
</dbReference>
<dbReference type="Pfam" id="PF01000">
    <property type="entry name" value="RNA_pol_A_bac"/>
    <property type="match status" value="1"/>
</dbReference>
<dbReference type="SUPFAM" id="SSF56553">
    <property type="entry name" value="Insert subdomain of RNA polymerase alpha subunit"/>
    <property type="match status" value="1"/>
</dbReference>